<reference evidence="3" key="1">
    <citation type="submission" date="2016-11" db="EMBL/GenBank/DDBJ databases">
        <authorList>
            <person name="Varghese N."/>
            <person name="Submissions S."/>
        </authorList>
    </citation>
    <scope>NUCLEOTIDE SEQUENCE [LARGE SCALE GENOMIC DNA]</scope>
    <source>
        <strain evidence="3">DSM 22623</strain>
    </source>
</reference>
<sequence>MDIKLSKGLYYLILFAMIMFFIADATNKYLDVHGSGQSVSIFARFVFEIIFIALALSIANKRIVELYIGLAIILVFFLLGQFTLLSKMAQTMGDFAVNVKIFNKYIFALLIYPIVEYVFGKREDLLLKLVYCFYILFLINIIIAIAGLLLDLEIVRSYPFRDRFGFSGLIPKRNEATLFYVLGVTVSYVRFVVLGRKERLLFLLSILGAILLGTKGIYIFLVFLFLFHFRANKNFLRNFFIVIILGIIIGVIIFPQTTIYQYYSSQAERVGLTTMLLSGRDIIFYNEITRTVGDWNIINFLMGGQNQNIKAFEMDFLDLFFFFGLLGAIIYLLLTMKFIFAGRYKLPFQMFFMFSYFFLAFFGGHFFASAVNALYFVIVAIYINRSNALYDPALNLKLNNNDTSIHT</sequence>
<feature type="transmembrane region" description="Helical" evidence="1">
    <location>
        <begin position="354"/>
        <end position="383"/>
    </location>
</feature>
<feature type="transmembrane region" description="Helical" evidence="1">
    <location>
        <begin position="131"/>
        <end position="150"/>
    </location>
</feature>
<dbReference type="OrthoDB" id="1448588at2"/>
<evidence type="ECO:0000256" key="1">
    <source>
        <dbReference type="SAM" id="Phobius"/>
    </source>
</evidence>
<feature type="transmembrane region" description="Helical" evidence="1">
    <location>
        <begin position="9"/>
        <end position="29"/>
    </location>
</feature>
<organism evidence="2 3">
    <name type="scientific">Aquimarina spongiae</name>
    <dbReference type="NCBI Taxonomy" id="570521"/>
    <lineage>
        <taxon>Bacteria</taxon>
        <taxon>Pseudomonadati</taxon>
        <taxon>Bacteroidota</taxon>
        <taxon>Flavobacteriia</taxon>
        <taxon>Flavobacteriales</taxon>
        <taxon>Flavobacteriaceae</taxon>
        <taxon>Aquimarina</taxon>
    </lineage>
</organism>
<keyword evidence="1" id="KW-0472">Membrane</keyword>
<feature type="transmembrane region" description="Helical" evidence="1">
    <location>
        <begin position="235"/>
        <end position="254"/>
    </location>
</feature>
<feature type="transmembrane region" description="Helical" evidence="1">
    <location>
        <begin position="176"/>
        <end position="193"/>
    </location>
</feature>
<feature type="transmembrane region" description="Helical" evidence="1">
    <location>
        <begin position="200"/>
        <end position="229"/>
    </location>
</feature>
<accession>A0A1M6FA97</accession>
<feature type="transmembrane region" description="Helical" evidence="1">
    <location>
        <begin position="316"/>
        <end position="334"/>
    </location>
</feature>
<dbReference type="AlphaFoldDB" id="A0A1M6FA97"/>
<feature type="transmembrane region" description="Helical" evidence="1">
    <location>
        <begin position="101"/>
        <end position="119"/>
    </location>
</feature>
<evidence type="ECO:0000313" key="3">
    <source>
        <dbReference type="Proteomes" id="UP000184432"/>
    </source>
</evidence>
<gene>
    <name evidence="2" type="ORF">SAMN04488508_104170</name>
</gene>
<feature type="transmembrane region" description="Helical" evidence="1">
    <location>
        <begin position="41"/>
        <end position="59"/>
    </location>
</feature>
<feature type="transmembrane region" description="Helical" evidence="1">
    <location>
        <begin position="66"/>
        <end position="89"/>
    </location>
</feature>
<keyword evidence="3" id="KW-1185">Reference proteome</keyword>
<name>A0A1M6FA97_9FLAO</name>
<dbReference type="EMBL" id="FQYP01000004">
    <property type="protein sequence ID" value="SHI94576.1"/>
    <property type="molecule type" value="Genomic_DNA"/>
</dbReference>
<dbReference type="RefSeq" id="WP_073315997.1">
    <property type="nucleotide sequence ID" value="NZ_FQYP01000004.1"/>
</dbReference>
<proteinExistence type="predicted"/>
<evidence type="ECO:0008006" key="4">
    <source>
        <dbReference type="Google" id="ProtNLM"/>
    </source>
</evidence>
<dbReference type="STRING" id="570521.SAMN04488508_104170"/>
<protein>
    <recommendedName>
        <fullName evidence="4">O-antigen ligase like membrane protein</fullName>
    </recommendedName>
</protein>
<evidence type="ECO:0000313" key="2">
    <source>
        <dbReference type="EMBL" id="SHI94576.1"/>
    </source>
</evidence>
<keyword evidence="1" id="KW-1133">Transmembrane helix</keyword>
<keyword evidence="1" id="KW-0812">Transmembrane</keyword>
<dbReference type="Proteomes" id="UP000184432">
    <property type="component" value="Unassembled WGS sequence"/>
</dbReference>